<feature type="coiled-coil region" evidence="8">
    <location>
        <begin position="1614"/>
        <end position="1648"/>
    </location>
</feature>
<dbReference type="GO" id="GO:0007018">
    <property type="term" value="P:microtubule-based movement"/>
    <property type="evidence" value="ECO:0007669"/>
    <property type="project" value="InterPro"/>
</dbReference>
<organism evidence="11">
    <name type="scientific">Physcomitrium patens</name>
    <name type="common">Spreading-leaved earth moss</name>
    <name type="synonym">Physcomitrella patens</name>
    <dbReference type="NCBI Taxonomy" id="3218"/>
    <lineage>
        <taxon>Eukaryota</taxon>
        <taxon>Viridiplantae</taxon>
        <taxon>Streptophyta</taxon>
        <taxon>Embryophyta</taxon>
        <taxon>Bryophyta</taxon>
        <taxon>Bryophytina</taxon>
        <taxon>Bryopsida</taxon>
        <taxon>Funariidae</taxon>
        <taxon>Funariales</taxon>
        <taxon>Funariaceae</taxon>
        <taxon>Physcomitrium</taxon>
    </lineage>
</organism>
<feature type="coiled-coil region" evidence="8">
    <location>
        <begin position="2481"/>
        <end position="2580"/>
    </location>
</feature>
<comment type="similarity">
    <text evidence="6">Belongs to the TRAFAC class myosin-kinesin ATPase superfamily. Kinesin family. KIN-12 subfamily.</text>
</comment>
<dbReference type="InterPro" id="IPR044986">
    <property type="entry name" value="KIF15/KIN-12"/>
</dbReference>
<evidence type="ECO:0000256" key="4">
    <source>
        <dbReference type="ARBA" id="ARBA00023054"/>
    </source>
</evidence>
<evidence type="ECO:0000313" key="13">
    <source>
        <dbReference type="Proteomes" id="UP000006727"/>
    </source>
</evidence>
<dbReference type="RefSeq" id="XP_024385089.1">
    <property type="nucleotide sequence ID" value="XM_024529321.2"/>
</dbReference>
<proteinExistence type="inferred from homology"/>
<dbReference type="EnsemblPlants" id="Pp3c9_1920V3.1">
    <property type="protein sequence ID" value="Pp3c9_1920V3.1"/>
    <property type="gene ID" value="Pp3c9_1920"/>
</dbReference>
<feature type="region of interest" description="Disordered" evidence="9">
    <location>
        <begin position="1517"/>
        <end position="1563"/>
    </location>
</feature>
<dbReference type="InterPro" id="IPR036961">
    <property type="entry name" value="Kinesin_motor_dom_sf"/>
</dbReference>
<evidence type="ECO:0000256" key="1">
    <source>
        <dbReference type="ARBA" id="ARBA00022701"/>
    </source>
</evidence>
<dbReference type="InterPro" id="IPR001752">
    <property type="entry name" value="Kinesin_motor_dom"/>
</dbReference>
<dbReference type="SMART" id="SM00129">
    <property type="entry name" value="KISc"/>
    <property type="match status" value="1"/>
</dbReference>
<feature type="compositionally biased region" description="Basic and acidic residues" evidence="9">
    <location>
        <begin position="1062"/>
        <end position="1080"/>
    </location>
</feature>
<feature type="coiled-coil region" evidence="8">
    <location>
        <begin position="1374"/>
        <end position="1408"/>
    </location>
</feature>
<keyword evidence="1" id="KW-0493">Microtubule</keyword>
<feature type="coiled-coil region" evidence="8">
    <location>
        <begin position="2067"/>
        <end position="2333"/>
    </location>
</feature>
<keyword evidence="3 7" id="KW-0067">ATP-binding</keyword>
<dbReference type="Gene3D" id="3.40.850.10">
    <property type="entry name" value="Kinesin motor domain"/>
    <property type="match status" value="1"/>
</dbReference>
<dbReference type="SUPFAM" id="SSF52540">
    <property type="entry name" value="P-loop containing nucleoside triphosphate hydrolases"/>
    <property type="match status" value="1"/>
</dbReference>
<feature type="domain" description="Kinesin motor" evidence="10">
    <location>
        <begin position="298"/>
        <end position="635"/>
    </location>
</feature>
<reference evidence="11 13" key="1">
    <citation type="journal article" date="2008" name="Science">
        <title>The Physcomitrella genome reveals evolutionary insights into the conquest of land by plants.</title>
        <authorList>
            <person name="Rensing S."/>
            <person name="Lang D."/>
            <person name="Zimmer A."/>
            <person name="Terry A."/>
            <person name="Salamov A."/>
            <person name="Shapiro H."/>
            <person name="Nishiyama T."/>
            <person name="Perroud P.-F."/>
            <person name="Lindquist E."/>
            <person name="Kamisugi Y."/>
            <person name="Tanahashi T."/>
            <person name="Sakakibara K."/>
            <person name="Fujita T."/>
            <person name="Oishi K."/>
            <person name="Shin-I T."/>
            <person name="Kuroki Y."/>
            <person name="Toyoda A."/>
            <person name="Suzuki Y."/>
            <person name="Hashimoto A."/>
            <person name="Yamaguchi K."/>
            <person name="Sugano A."/>
            <person name="Kohara Y."/>
            <person name="Fujiyama A."/>
            <person name="Anterola A."/>
            <person name="Aoki S."/>
            <person name="Ashton N."/>
            <person name="Barbazuk W.B."/>
            <person name="Barker E."/>
            <person name="Bennetzen J."/>
            <person name="Bezanilla M."/>
            <person name="Blankenship R."/>
            <person name="Cho S.H."/>
            <person name="Dutcher S."/>
            <person name="Estelle M."/>
            <person name="Fawcett J.A."/>
            <person name="Gundlach H."/>
            <person name="Hanada K."/>
            <person name="Heyl A."/>
            <person name="Hicks K.A."/>
            <person name="Hugh J."/>
            <person name="Lohr M."/>
            <person name="Mayer K."/>
            <person name="Melkozernov A."/>
            <person name="Murata T."/>
            <person name="Nelson D."/>
            <person name="Pils B."/>
            <person name="Prigge M."/>
            <person name="Reiss B."/>
            <person name="Renner T."/>
            <person name="Rombauts S."/>
            <person name="Rushton P."/>
            <person name="Sanderfoot A."/>
            <person name="Schween G."/>
            <person name="Shiu S.-H."/>
            <person name="Stueber K."/>
            <person name="Theodoulou F.L."/>
            <person name="Tu H."/>
            <person name="Van de Peer Y."/>
            <person name="Verrier P.J."/>
            <person name="Waters E."/>
            <person name="Wood A."/>
            <person name="Yang L."/>
            <person name="Cove D."/>
            <person name="Cuming A."/>
            <person name="Hasebe M."/>
            <person name="Lucas S."/>
            <person name="Mishler D.B."/>
            <person name="Reski R."/>
            <person name="Grigoriev I."/>
            <person name="Quatrano R.S."/>
            <person name="Boore J.L."/>
        </authorList>
    </citation>
    <scope>NUCLEOTIDE SEQUENCE [LARGE SCALE GENOMIC DNA]</scope>
    <source>
        <strain evidence="12 13">cv. Gransden 2004</strain>
    </source>
</reference>
<feature type="compositionally biased region" description="Polar residues" evidence="9">
    <location>
        <begin position="1547"/>
        <end position="1559"/>
    </location>
</feature>
<feature type="coiled-coil region" evidence="8">
    <location>
        <begin position="1825"/>
        <end position="1880"/>
    </location>
</feature>
<dbReference type="Gramene" id="Pp3c9_1920V3.1">
    <property type="protein sequence ID" value="Pp3c9_1920V3.1"/>
    <property type="gene ID" value="Pp3c9_1920"/>
</dbReference>
<accession>A0A2K1K1M3</accession>
<feature type="coiled-coil region" evidence="8">
    <location>
        <begin position="2375"/>
        <end position="2416"/>
    </location>
</feature>
<keyword evidence="2 7" id="KW-0547">Nucleotide-binding</keyword>
<feature type="coiled-coil region" evidence="8">
    <location>
        <begin position="1148"/>
        <end position="1219"/>
    </location>
</feature>
<dbReference type="PROSITE" id="PS00411">
    <property type="entry name" value="KINESIN_MOTOR_1"/>
    <property type="match status" value="1"/>
</dbReference>
<evidence type="ECO:0000313" key="12">
    <source>
        <dbReference type="EnsemblPlants" id="Pp3c9_1920V3.1"/>
    </source>
</evidence>
<reference evidence="11 13" key="2">
    <citation type="journal article" date="2018" name="Plant J.">
        <title>The Physcomitrella patens chromosome-scale assembly reveals moss genome structure and evolution.</title>
        <authorList>
            <person name="Lang D."/>
            <person name="Ullrich K.K."/>
            <person name="Murat F."/>
            <person name="Fuchs J."/>
            <person name="Jenkins J."/>
            <person name="Haas F.B."/>
            <person name="Piednoel M."/>
            <person name="Gundlach H."/>
            <person name="Van Bel M."/>
            <person name="Meyberg R."/>
            <person name="Vives C."/>
            <person name="Morata J."/>
            <person name="Symeonidi A."/>
            <person name="Hiss M."/>
            <person name="Muchero W."/>
            <person name="Kamisugi Y."/>
            <person name="Saleh O."/>
            <person name="Blanc G."/>
            <person name="Decker E.L."/>
            <person name="van Gessel N."/>
            <person name="Grimwood J."/>
            <person name="Hayes R.D."/>
            <person name="Graham S.W."/>
            <person name="Gunter L.E."/>
            <person name="McDaniel S.F."/>
            <person name="Hoernstein S.N.W."/>
            <person name="Larsson A."/>
            <person name="Li F.W."/>
            <person name="Perroud P.F."/>
            <person name="Phillips J."/>
            <person name="Ranjan P."/>
            <person name="Rokshar D.S."/>
            <person name="Rothfels C.J."/>
            <person name="Schneider L."/>
            <person name="Shu S."/>
            <person name="Stevenson D.W."/>
            <person name="Thummler F."/>
            <person name="Tillich M."/>
            <person name="Villarreal Aguilar J.C."/>
            <person name="Widiez T."/>
            <person name="Wong G.K."/>
            <person name="Wymore A."/>
            <person name="Zhang Y."/>
            <person name="Zimmer A.D."/>
            <person name="Quatrano R.S."/>
            <person name="Mayer K.F.X."/>
            <person name="Goodstein D."/>
            <person name="Casacuberta J.M."/>
            <person name="Vandepoele K."/>
            <person name="Reski R."/>
            <person name="Cuming A.C."/>
            <person name="Tuskan G.A."/>
            <person name="Maumus F."/>
            <person name="Salse J."/>
            <person name="Schmutz J."/>
            <person name="Rensing S.A."/>
        </authorList>
    </citation>
    <scope>NUCLEOTIDE SEQUENCE [LARGE SCALE GENOMIC DNA]</scope>
    <source>
        <strain evidence="12 13">cv. Gransden 2004</strain>
    </source>
</reference>
<evidence type="ECO:0000256" key="5">
    <source>
        <dbReference type="ARBA" id="ARBA00023175"/>
    </source>
</evidence>
<dbReference type="GO" id="GO:0008017">
    <property type="term" value="F:microtubule binding"/>
    <property type="evidence" value="ECO:0007669"/>
    <property type="project" value="InterPro"/>
</dbReference>
<feature type="region of interest" description="Disordered" evidence="9">
    <location>
        <begin position="671"/>
        <end position="692"/>
    </location>
</feature>
<dbReference type="FunFam" id="3.40.850.10:FF:000033">
    <property type="entry name" value="Kinesin-like protein KIN-12E"/>
    <property type="match status" value="1"/>
</dbReference>
<feature type="region of interest" description="Disordered" evidence="9">
    <location>
        <begin position="110"/>
        <end position="257"/>
    </location>
</feature>
<gene>
    <name evidence="12" type="primary">LOC112286918</name>
    <name evidence="11" type="ORF">PHYPA_012145</name>
</gene>
<feature type="compositionally biased region" description="Basic and acidic residues" evidence="9">
    <location>
        <begin position="115"/>
        <end position="128"/>
    </location>
</feature>
<dbReference type="GO" id="GO:0005874">
    <property type="term" value="C:microtubule"/>
    <property type="evidence" value="ECO:0007669"/>
    <property type="project" value="UniProtKB-KW"/>
</dbReference>
<feature type="compositionally biased region" description="Polar residues" evidence="9">
    <location>
        <begin position="212"/>
        <end position="248"/>
    </location>
</feature>
<dbReference type="InterPro" id="IPR019821">
    <property type="entry name" value="Kinesin_motor_CS"/>
</dbReference>
<feature type="compositionally biased region" description="Polar residues" evidence="9">
    <location>
        <begin position="144"/>
        <end position="153"/>
    </location>
</feature>
<evidence type="ECO:0000259" key="10">
    <source>
        <dbReference type="PROSITE" id="PS50067"/>
    </source>
</evidence>
<feature type="compositionally biased region" description="Basic and acidic residues" evidence="9">
    <location>
        <begin position="1529"/>
        <end position="1546"/>
    </location>
</feature>
<feature type="coiled-coil region" evidence="8">
    <location>
        <begin position="1255"/>
        <end position="1328"/>
    </location>
</feature>
<dbReference type="PANTHER" id="PTHR37739">
    <property type="entry name" value="KINESIN-LIKE PROTEIN KIN-12D"/>
    <property type="match status" value="1"/>
</dbReference>
<dbReference type="PRINTS" id="PR00380">
    <property type="entry name" value="KINESINHEAVY"/>
</dbReference>
<reference evidence="12" key="3">
    <citation type="submission" date="2020-12" db="UniProtKB">
        <authorList>
            <consortium name="EnsemblPlants"/>
        </authorList>
    </citation>
    <scope>IDENTIFICATION</scope>
</reference>
<feature type="coiled-coil region" evidence="8">
    <location>
        <begin position="834"/>
        <end position="900"/>
    </location>
</feature>
<feature type="coiled-coil region" evidence="8">
    <location>
        <begin position="1962"/>
        <end position="2042"/>
    </location>
</feature>
<dbReference type="GO" id="GO:0005524">
    <property type="term" value="F:ATP binding"/>
    <property type="evidence" value="ECO:0007669"/>
    <property type="project" value="UniProtKB-UniRule"/>
</dbReference>
<dbReference type="EnsemblPlants" id="Pp3c9_1920V3.2">
    <property type="protein sequence ID" value="Pp3c9_1920V3.2"/>
    <property type="gene ID" value="Pp3c9_1920"/>
</dbReference>
<feature type="coiled-coil region" evidence="8">
    <location>
        <begin position="642"/>
        <end position="669"/>
    </location>
</feature>
<dbReference type="PROSITE" id="PS50067">
    <property type="entry name" value="KINESIN_MOTOR_2"/>
    <property type="match status" value="1"/>
</dbReference>
<feature type="compositionally biased region" description="Low complexity" evidence="9">
    <location>
        <begin position="41"/>
        <end position="67"/>
    </location>
</feature>
<name>A0A2K1K1M3_PHYPA</name>
<feature type="binding site" evidence="7">
    <location>
        <begin position="379"/>
        <end position="386"/>
    </location>
    <ligand>
        <name>ATP</name>
        <dbReference type="ChEBI" id="CHEBI:30616"/>
    </ligand>
</feature>
<evidence type="ECO:0000256" key="2">
    <source>
        <dbReference type="ARBA" id="ARBA00022741"/>
    </source>
</evidence>
<dbReference type="GeneID" id="112286918"/>
<evidence type="ECO:0000313" key="11">
    <source>
        <dbReference type="EMBL" id="PNR47672.1"/>
    </source>
</evidence>
<evidence type="ECO:0000256" key="7">
    <source>
        <dbReference type="PROSITE-ProRule" id="PRU00283"/>
    </source>
</evidence>
<keyword evidence="5 7" id="KW-0505">Motor protein</keyword>
<dbReference type="Proteomes" id="UP000006727">
    <property type="component" value="Chromosome 9"/>
</dbReference>
<dbReference type="GO" id="GO:0003777">
    <property type="term" value="F:microtubule motor activity"/>
    <property type="evidence" value="ECO:0007669"/>
    <property type="project" value="InterPro"/>
</dbReference>
<dbReference type="Pfam" id="PF00225">
    <property type="entry name" value="Kinesin"/>
    <property type="match status" value="1"/>
</dbReference>
<feature type="region of interest" description="Disordered" evidence="9">
    <location>
        <begin position="803"/>
        <end position="825"/>
    </location>
</feature>
<dbReference type="EMBL" id="ABEU02000009">
    <property type="protein sequence ID" value="PNR47672.1"/>
    <property type="molecule type" value="Genomic_DNA"/>
</dbReference>
<protein>
    <recommendedName>
        <fullName evidence="10">Kinesin motor domain-containing protein</fullName>
    </recommendedName>
</protein>
<keyword evidence="13" id="KW-1185">Reference proteome</keyword>
<evidence type="ECO:0000256" key="6">
    <source>
        <dbReference type="ARBA" id="ARBA00034488"/>
    </source>
</evidence>
<sequence>MNPLRLFSKVVSTSPKKLSFDVSDGAGPAQAYSSPSPPASSPSRPASSPLLRALSPSRPALSPSRSPFVVTTRGDPQPCHPLSPGEFLIPGVESSQEDFAVSSPVIADFELSPPHSDRISKGYRRCEESPASEFGRIDGASLGATATKSSKLPTSCRGKKSTPTQGRGHQPCSSSHGKGNQHRRSLSNIPRLDINAGSTTGDSPLAPPARTLRQSASFSGVSTPRGSRTQTNADSNTFFSGNSGSTPRSAGKPTRYGGVLAGANAAPGTRLPKSLLQHDEEPDRIELEEDPTFWMDHSVQVLIRARPISSAELSQQGVARCVKQENAHTISWLGQPETRFTFDHVAGEFVTQEELFRVAGLPMVDNCMAGYNSCMFAYGQTGSGKTHTMLGDMEHFDQQPNENRGMTPRVFEYLFAKIQKEEESQKHKELKYKCRCSFLEIYNEQISDLLEPASTNLPMREDMNKGVYVEGLLEVEVQNVQDVLHLLLLGATNRKVAATTMNRESSRSHCVFTCIIESQWESDAMINFRFGRLNLVDLAGSERQKATGADGERLREAASINKSLSTLGLVIMVLVDVANGKQRHVPYRDSKLTFLLQDSLGGNSKTTIIANISPSSCASSETLSTLKFAQRAKFIQNNAVINEEATGDVKGLQEQIQQLKDELARVRRQSISRMPSLSPSEDNTPVDASKDFFDPLRSSTEGSFLQFGRAVLGPTALNQKIKGLEGLLAAALRREKFAAKTSTAEIQHLIRLVRQREDEIVFHKSLLQSRELKVRRLEAPSQTSGVEERSVPFQELNLRTEQSIDPDRGGLGVGNHSLQEQLPRSDKHDAFEERATLMQDISDLREKLLEMLDRKAAPGSVVTPQQEALVAELAAERRVAELLRSEVESYQRDLADYHMKLRTSLESNERVASELAASKKELESSQYECRRQKQVIRTLQEKTKEVECLESKQAQHQQFMLELKTQLQKSEEKAEQEASRRSKLELQLQEALQESTNLQTELQWTRDSLEEVEALVATLQKSEPVLEIGDSEASYEAFMIGQLQSEIIEMHKRLEDERKRGRELEKQLSNNPKRESVSEAHHKRNTSTETCNITGKKRVRHHDAIIQLQMELESIDGGSPSRSDPIKGYRWESGTHDEEVEVKHTMTIMQLQLDLETLEGVLAEERQNLAESRAASELLQQKLEEAEAKLEKEPFKVDTQKSSKTVDKIEDQLQQVEKEGGEMAKMQEALSIAREHFNLERQTLVAAAAEVEQRYVSVKKELEATLEHVQSLKERTEDAETRELSLQAEKMKLEEEFKKHVEAARVLTDDLQKQMQMKEEQMVKLKEQMAQKQDWVDKDHTTANLQTKLKSLKNGAFESAQAIGLRCLSRNESMVQLEKKLENMTEAMDQLTEETIQLQREISLLKKDSEGASQLLGQKEEELAVALKKLTNVGDLLEKESNKIQEISVAITEAGRSEESWICARDYLTSKILGLQSCTEHSSGEAELELARTQILLAGSEGKVKILSEMISKMQKALDEPSESEQEMDVVKSSDRPLRRLPENRSRTSLSDGSPNNNKLSEKLRQDVAKVKAENAKLRTKVHEKDNAILSFRMQLSSATTKCKEIEVMATNTEKKLRRQLDSLRENLQTARRDTKKYKDQVQQSEVEMEKLTFLLLQTEERQTKAEQSWMKEKAELQSQKYEAELEAATKKLKLPARFAKIDKWQRQLSEADKLVNMLVKANEKSRQECSQKSVEVEMKDKVILELLDTVAMTKAQLDTTMSHFEKEIRAIVVDMRLLKTDLKRDFKNLRKIQQTSLDEMTMETTLSVKGLGSEGQYKVANVILAENDAIIQNLQAEVAEISKETWNVQTDQQATVKALQKKEETIRNILNEVIHLRQSADRSMSLRQSISDLGGSRTPFKQPADFGHAPLKQDLFQPNVMRDAELGQTPLRRSFSCKLIEEKEMTLSVLKEEQEYLKSMVFSLDTENAELQQQLLDLEAESTALKSTIDNLERELHDTNRGRCEDVAALVEQLRESTLHISELEVQRKELRDEMQRQAVSFAVLYEQLQKQEKFEDGARIAGCKAHEDKDVLQTLEQERAELKSVVEMLNAEMMAQQAESRQMRLQIEAVEADLNMKTNEVVRITKEVEGLKFSAGLAEREAETLRVMVEELESIKAHLEEQLQCSKGATDSKVEELKADRDKLQDDLNLFMDQIEEIQALADERSAASTEARKMAELYRTLADEKEVEVEILGKSVQELENTVSTLESQVGVLKIECERQRLMRQEMESELEGLKNQISIMHAALHEASLRSGDELLETKLRREDAERMLEEREAEMQLLRKKLEKFQMQLEENKPVEHIEPQTPPRILKGQKVQKGSVSPFACMKMNHQIHLELDEERKSYERRIQELEDVLDNHQNEVTVLHEKLADAERMTRDVLRVLRGVKLDMANVATLLDEQHVAEGAKNDNQPLHKDEEIEHILTQLNDFIEERESWLEMISRKQVELNAAQASLENLREREKTLLAENKKLKSDNRNHVKKIGQLEQEIKTLSGQQNLQQRIKHHAKIKEENNSLRIQNNDLNAKLRRAEHLNTRISDELAKYRTSQGKPSTLNIEEEQRLRTVLLETEEQRDKEAQKLSSLCASIVRATGMAGSDADTDPVVALEIVEQMKDRLESTLQEFEDFKIKTRISGERQRLNELRTAHSPMRGMDVQSLTPR</sequence>
<feature type="region of interest" description="Disordered" evidence="9">
    <location>
        <begin position="18"/>
        <end position="86"/>
    </location>
</feature>
<dbReference type="Gramene" id="Pp3c9_1920V3.2">
    <property type="protein sequence ID" value="Pp3c9_1920V3.2"/>
    <property type="gene ID" value="Pp3c9_1920"/>
</dbReference>
<keyword evidence="4 8" id="KW-0175">Coiled coil</keyword>
<dbReference type="InterPro" id="IPR027417">
    <property type="entry name" value="P-loop_NTPase"/>
</dbReference>
<evidence type="ECO:0000256" key="3">
    <source>
        <dbReference type="ARBA" id="ARBA00022840"/>
    </source>
</evidence>
<feature type="region of interest" description="Disordered" evidence="9">
    <location>
        <begin position="1062"/>
        <end position="1088"/>
    </location>
</feature>
<feature type="compositionally biased region" description="Polar residues" evidence="9">
    <location>
        <begin position="671"/>
        <end position="683"/>
    </location>
</feature>
<dbReference type="STRING" id="3218.A0A2K1K1M3"/>
<evidence type="ECO:0000256" key="9">
    <source>
        <dbReference type="SAM" id="MobiDB-lite"/>
    </source>
</evidence>
<evidence type="ECO:0000256" key="8">
    <source>
        <dbReference type="SAM" id="Coils"/>
    </source>
</evidence>
<dbReference type="PANTHER" id="PTHR37739:SF8">
    <property type="entry name" value="KINESIN-LIKE PROTEIN KIN-12D"/>
    <property type="match status" value="1"/>
</dbReference>
<dbReference type="PaxDb" id="3218-PP1S90_174V6.1"/>
<feature type="compositionally biased region" description="Polar residues" evidence="9">
    <location>
        <begin position="161"/>
        <end position="178"/>
    </location>
</feature>
<feature type="coiled-coil region" evidence="8">
    <location>
        <begin position="932"/>
        <end position="1001"/>
    </location>
</feature>